<evidence type="ECO:0000256" key="2">
    <source>
        <dbReference type="SAM" id="SignalP"/>
    </source>
</evidence>
<sequence>MASRAWLSLYSSPFLNFWSLLSVSFEIEDFAHSSMTKPNNSAISVAPLNAVGNWISVIGTGIELLEEIINTSEGDNGGPKTQLAANIRSSSL</sequence>
<name>D7TRX9_VITVI</name>
<dbReference type="HOGENOM" id="CLU_2417703_0_0_1"/>
<dbReference type="Proteomes" id="UP000009183">
    <property type="component" value="Unassembled WGS sequence, unordered"/>
</dbReference>
<dbReference type="PaxDb" id="29760-VIT_00s0593g00010.t01"/>
<feature type="region of interest" description="Disordered" evidence="1">
    <location>
        <begin position="72"/>
        <end position="92"/>
    </location>
</feature>
<gene>
    <name evidence="3" type="ORF">VIT_00s0593g00010</name>
</gene>
<dbReference type="InParanoid" id="D7TRX9"/>
<protein>
    <submittedName>
        <fullName evidence="3">Uncharacterized protein</fullName>
    </submittedName>
</protein>
<keyword evidence="4" id="KW-1185">Reference proteome</keyword>
<evidence type="ECO:0000313" key="3">
    <source>
        <dbReference type="EMBL" id="CBI33255.3"/>
    </source>
</evidence>
<feature type="chain" id="PRO_5003106172" evidence="2">
    <location>
        <begin position="25"/>
        <end position="92"/>
    </location>
</feature>
<keyword evidence="2" id="KW-0732">Signal</keyword>
<accession>D7TRX9</accession>
<evidence type="ECO:0000256" key="1">
    <source>
        <dbReference type="SAM" id="MobiDB-lite"/>
    </source>
</evidence>
<proteinExistence type="predicted"/>
<reference evidence="4" key="1">
    <citation type="journal article" date="2007" name="Nature">
        <title>The grapevine genome sequence suggests ancestral hexaploidization in major angiosperm phyla.</title>
        <authorList>
            <consortium name="The French-Italian Public Consortium for Grapevine Genome Characterization."/>
            <person name="Jaillon O."/>
            <person name="Aury J.-M."/>
            <person name="Noel B."/>
            <person name="Policriti A."/>
            <person name="Clepet C."/>
            <person name="Casagrande A."/>
            <person name="Choisne N."/>
            <person name="Aubourg S."/>
            <person name="Vitulo N."/>
            <person name="Jubin C."/>
            <person name="Vezzi A."/>
            <person name="Legeai F."/>
            <person name="Hugueney P."/>
            <person name="Dasilva C."/>
            <person name="Horner D."/>
            <person name="Mica E."/>
            <person name="Jublot D."/>
            <person name="Poulain J."/>
            <person name="Bruyere C."/>
            <person name="Billault A."/>
            <person name="Segurens B."/>
            <person name="Gouyvenoux M."/>
            <person name="Ugarte E."/>
            <person name="Cattonaro F."/>
            <person name="Anthouard V."/>
            <person name="Vico V."/>
            <person name="Del Fabbro C."/>
            <person name="Alaux M."/>
            <person name="Di Gaspero G."/>
            <person name="Dumas V."/>
            <person name="Felice N."/>
            <person name="Paillard S."/>
            <person name="Juman I."/>
            <person name="Moroldo M."/>
            <person name="Scalabrin S."/>
            <person name="Canaguier A."/>
            <person name="Le Clainche I."/>
            <person name="Malacrida G."/>
            <person name="Durand E."/>
            <person name="Pesole G."/>
            <person name="Laucou V."/>
            <person name="Chatelet P."/>
            <person name="Merdinoglu D."/>
            <person name="Delledonne M."/>
            <person name="Pezzotti M."/>
            <person name="Lecharny A."/>
            <person name="Scarpelli C."/>
            <person name="Artiguenave F."/>
            <person name="Pe M.E."/>
            <person name="Valle G."/>
            <person name="Morgante M."/>
            <person name="Caboche M."/>
            <person name="Adam-Blondon A.-F."/>
            <person name="Weissenbach J."/>
            <person name="Quetier F."/>
            <person name="Wincker P."/>
        </authorList>
    </citation>
    <scope>NUCLEOTIDE SEQUENCE [LARGE SCALE GENOMIC DNA]</scope>
    <source>
        <strain evidence="4">cv. Pinot noir / PN40024</strain>
    </source>
</reference>
<feature type="signal peptide" evidence="2">
    <location>
        <begin position="1"/>
        <end position="24"/>
    </location>
</feature>
<organism evidence="3 4">
    <name type="scientific">Vitis vinifera</name>
    <name type="common">Grape</name>
    <dbReference type="NCBI Taxonomy" id="29760"/>
    <lineage>
        <taxon>Eukaryota</taxon>
        <taxon>Viridiplantae</taxon>
        <taxon>Streptophyta</taxon>
        <taxon>Embryophyta</taxon>
        <taxon>Tracheophyta</taxon>
        <taxon>Spermatophyta</taxon>
        <taxon>Magnoliopsida</taxon>
        <taxon>eudicotyledons</taxon>
        <taxon>Gunneridae</taxon>
        <taxon>Pentapetalae</taxon>
        <taxon>rosids</taxon>
        <taxon>Vitales</taxon>
        <taxon>Vitaceae</taxon>
        <taxon>Viteae</taxon>
        <taxon>Vitis</taxon>
    </lineage>
</organism>
<feature type="compositionally biased region" description="Polar residues" evidence="1">
    <location>
        <begin position="83"/>
        <end position="92"/>
    </location>
</feature>
<evidence type="ECO:0000313" key="4">
    <source>
        <dbReference type="Proteomes" id="UP000009183"/>
    </source>
</evidence>
<dbReference type="AlphaFoldDB" id="D7TRX9"/>
<dbReference type="EMBL" id="FN596061">
    <property type="protein sequence ID" value="CBI33255.3"/>
    <property type="molecule type" value="Genomic_DNA"/>
</dbReference>